<evidence type="ECO:0000313" key="2">
    <source>
        <dbReference type="Proteomes" id="UP000516349"/>
    </source>
</evidence>
<evidence type="ECO:0000313" key="1">
    <source>
        <dbReference type="EMBL" id="QNT77395.1"/>
    </source>
</evidence>
<organism evidence="1 2">
    <name type="scientific">Entomobacter blattae</name>
    <dbReference type="NCBI Taxonomy" id="2762277"/>
    <lineage>
        <taxon>Bacteria</taxon>
        <taxon>Pseudomonadati</taxon>
        <taxon>Pseudomonadota</taxon>
        <taxon>Alphaproteobacteria</taxon>
        <taxon>Acetobacterales</taxon>
        <taxon>Acetobacteraceae</taxon>
        <taxon>Entomobacter</taxon>
    </lineage>
</organism>
<dbReference type="KEGG" id="ebla:JGUZn3_01290"/>
<dbReference type="EMBL" id="CP060244">
    <property type="protein sequence ID" value="QNT77395.1"/>
    <property type="molecule type" value="Genomic_DNA"/>
</dbReference>
<reference evidence="1 2" key="1">
    <citation type="submission" date="2020-08" db="EMBL/GenBank/DDBJ databases">
        <title>Complete genome sequence of Entomobacter blattae G55GP.</title>
        <authorList>
            <person name="Poehlein A."/>
            <person name="Guzman J."/>
            <person name="Daniel R."/>
            <person name="Vilcinskas A."/>
        </authorList>
    </citation>
    <scope>NUCLEOTIDE SEQUENCE [LARGE SCALE GENOMIC DNA]</scope>
    <source>
        <strain evidence="1 2">G55GP</strain>
    </source>
</reference>
<protein>
    <submittedName>
        <fullName evidence="1">Uncharacterized protein</fullName>
    </submittedName>
</protein>
<sequence>MLKDQIPFYAEVIVKENTTRSQHTGKKGAIMAISEEDGHIYGYRVILFDDYEDIAESMLEFDKKSAFFPPHELEVTGVMYKRSDFYDGNYIKVSPEGEWDGKIYQKEEDESDSPKE</sequence>
<accession>A0A7H1NNN5</accession>
<dbReference type="Proteomes" id="UP000516349">
    <property type="component" value="Chromosome"/>
</dbReference>
<gene>
    <name evidence="1" type="ORF">JGUZn3_01290</name>
</gene>
<proteinExistence type="predicted"/>
<name>A0A7H1NNN5_9PROT</name>
<keyword evidence="2" id="KW-1185">Reference proteome</keyword>
<dbReference type="RefSeq" id="WP_203413881.1">
    <property type="nucleotide sequence ID" value="NZ_CP060244.1"/>
</dbReference>
<dbReference type="AlphaFoldDB" id="A0A7H1NNN5"/>